<dbReference type="EMBL" id="JBBPFD010000003">
    <property type="protein sequence ID" value="KAK7933543.1"/>
    <property type="molecule type" value="Genomic_DNA"/>
</dbReference>
<dbReference type="GO" id="GO:0006886">
    <property type="term" value="P:intracellular protein transport"/>
    <property type="evidence" value="ECO:0007669"/>
    <property type="project" value="InterPro"/>
</dbReference>
<sequence>MDHCLTLLKSTSQCAAPCSSSSMQTRGAVNHFVPDAAGSLPNSESRYGLDPESLPSAVKVMAQDQAQWQGKVYVSEPPSPLPPLATTSCCVEDKVKQVSSSASPFSIRATSYCFPCDGQTTQLSHLPLGALISPLAGVNFGQGEAAVLLLAIDVSVQALRGGHLEFITHQICSLLSSLNSVDEDNVADARVGLITYDSRVHLYDLSPVLSRPHMLVLTESDEIQLPISSGLLVPLRDCIDNINRATEIKQYVDISAASTWEDCKGTHRSYLTDVPVFLRRIPALPVKKRRRRGVRSGRIVKVKALLAHSPDLMNYPEKLPDHLRGCFFRLASRRNLAPLGASLAPLGGLKVELAVRPRRFRRRGSGGANLGNLQPLSRAAPHRQENMPWNAAHTGDFYWELVK</sequence>
<dbReference type="InterPro" id="IPR006896">
    <property type="entry name" value="Sec23/24_trunk_dom"/>
</dbReference>
<dbReference type="PANTHER" id="PTHR13803">
    <property type="entry name" value="SEC24-RELATED PROTEIN"/>
    <property type="match status" value="1"/>
</dbReference>
<reference evidence="3" key="1">
    <citation type="submission" date="2024-04" db="EMBL/GenBank/DDBJ databases">
        <title>Salinicola lusitanus LLJ914,a marine bacterium isolated from the Okinawa Trough.</title>
        <authorList>
            <person name="Li J."/>
        </authorList>
    </citation>
    <scope>NUCLEOTIDE SEQUENCE [LARGE SCALE GENOMIC DNA]</scope>
</reference>
<dbReference type="PANTHER" id="PTHR13803:SF29">
    <property type="entry name" value="PROTEIN TRANSPORT PROTEIN SEC24C"/>
    <property type="match status" value="1"/>
</dbReference>
<dbReference type="GO" id="GO:0000149">
    <property type="term" value="F:SNARE binding"/>
    <property type="evidence" value="ECO:0007669"/>
    <property type="project" value="TreeGrafter"/>
</dbReference>
<dbReference type="InterPro" id="IPR036465">
    <property type="entry name" value="vWFA_dom_sf"/>
</dbReference>
<protein>
    <recommendedName>
        <fullName evidence="1">Sec23/Sec24 trunk domain-containing protein</fullName>
    </recommendedName>
</protein>
<dbReference type="GO" id="GO:0070971">
    <property type="term" value="C:endoplasmic reticulum exit site"/>
    <property type="evidence" value="ECO:0007669"/>
    <property type="project" value="TreeGrafter"/>
</dbReference>
<accession>A0AAW0PSA8</accession>
<name>A0AAW0PSA8_9GOBI</name>
<dbReference type="Gene3D" id="3.40.50.410">
    <property type="entry name" value="von Willebrand factor, type A domain"/>
    <property type="match status" value="1"/>
</dbReference>
<dbReference type="InterPro" id="IPR050550">
    <property type="entry name" value="SEC23_SEC24_subfamily"/>
</dbReference>
<dbReference type="Proteomes" id="UP001460270">
    <property type="component" value="Unassembled WGS sequence"/>
</dbReference>
<evidence type="ECO:0000259" key="1">
    <source>
        <dbReference type="Pfam" id="PF04811"/>
    </source>
</evidence>
<dbReference type="GO" id="GO:0008270">
    <property type="term" value="F:zinc ion binding"/>
    <property type="evidence" value="ECO:0007669"/>
    <property type="project" value="TreeGrafter"/>
</dbReference>
<dbReference type="AlphaFoldDB" id="A0AAW0PSA8"/>
<evidence type="ECO:0000313" key="3">
    <source>
        <dbReference type="Proteomes" id="UP001460270"/>
    </source>
</evidence>
<dbReference type="SUPFAM" id="SSF81995">
    <property type="entry name" value="beta-sandwich domain of Sec23/24"/>
    <property type="match status" value="1"/>
</dbReference>
<dbReference type="GO" id="GO:0090110">
    <property type="term" value="P:COPII-coated vesicle cargo loading"/>
    <property type="evidence" value="ECO:0007669"/>
    <property type="project" value="TreeGrafter"/>
</dbReference>
<comment type="caution">
    <text evidence="2">The sequence shown here is derived from an EMBL/GenBank/DDBJ whole genome shotgun (WGS) entry which is preliminary data.</text>
</comment>
<dbReference type="SUPFAM" id="SSF53300">
    <property type="entry name" value="vWA-like"/>
    <property type="match status" value="1"/>
</dbReference>
<gene>
    <name evidence="2" type="ORF">WMY93_004439</name>
</gene>
<organism evidence="2 3">
    <name type="scientific">Mugilogobius chulae</name>
    <name type="common">yellowstripe goby</name>
    <dbReference type="NCBI Taxonomy" id="88201"/>
    <lineage>
        <taxon>Eukaryota</taxon>
        <taxon>Metazoa</taxon>
        <taxon>Chordata</taxon>
        <taxon>Craniata</taxon>
        <taxon>Vertebrata</taxon>
        <taxon>Euteleostomi</taxon>
        <taxon>Actinopterygii</taxon>
        <taxon>Neopterygii</taxon>
        <taxon>Teleostei</taxon>
        <taxon>Neoteleostei</taxon>
        <taxon>Acanthomorphata</taxon>
        <taxon>Gobiaria</taxon>
        <taxon>Gobiiformes</taxon>
        <taxon>Gobioidei</taxon>
        <taxon>Gobiidae</taxon>
        <taxon>Gobionellinae</taxon>
        <taxon>Mugilogobius</taxon>
    </lineage>
</organism>
<evidence type="ECO:0000313" key="2">
    <source>
        <dbReference type="EMBL" id="KAK7933543.1"/>
    </source>
</evidence>
<dbReference type="GO" id="GO:0030127">
    <property type="term" value="C:COPII vesicle coat"/>
    <property type="evidence" value="ECO:0007669"/>
    <property type="project" value="InterPro"/>
</dbReference>
<keyword evidence="3" id="KW-1185">Reference proteome</keyword>
<dbReference type="Pfam" id="PF04811">
    <property type="entry name" value="Sec23_trunk"/>
    <property type="match status" value="1"/>
</dbReference>
<proteinExistence type="predicted"/>
<feature type="domain" description="Sec23/Sec24 trunk" evidence="1">
    <location>
        <begin position="147"/>
        <end position="245"/>
    </location>
</feature>